<dbReference type="Pfam" id="PF07730">
    <property type="entry name" value="HisKA_3"/>
    <property type="match status" value="1"/>
</dbReference>
<protein>
    <submittedName>
        <fullName evidence="6">Histidine kinase</fullName>
    </submittedName>
</protein>
<evidence type="ECO:0000313" key="7">
    <source>
        <dbReference type="Proteomes" id="UP001359781"/>
    </source>
</evidence>
<evidence type="ECO:0000313" key="6">
    <source>
        <dbReference type="EMBL" id="MEJ4098765.1"/>
    </source>
</evidence>
<keyword evidence="4" id="KW-0472">Membrane</keyword>
<sequence>MSHEVIPQDSSASLVFPLLIPPFFVFSTLSSAWAIRLLTEAERAAELQRHLILAEERLRFAQEMHDTLGQRLAAINIKAELALALARRDDDRFRSELSDLRGLAAASVSEMHDVVRGYRDIDVATEIEEARRLLRAGGIALSVEGHPGDLPEEHRELAAWLVRETTTNVLRHSEATVALLRISDTCLTISNNNPGTHRGSPRAGGLDALRRRAAHQGALLLVEPTDKEFHVKLLMRKKDSQ</sequence>
<organism evidence="6 7">
    <name type="scientific">Corynebacterium mastitidis</name>
    <dbReference type="NCBI Taxonomy" id="161890"/>
    <lineage>
        <taxon>Bacteria</taxon>
        <taxon>Bacillati</taxon>
        <taxon>Actinomycetota</taxon>
        <taxon>Actinomycetes</taxon>
        <taxon>Mycobacteriales</taxon>
        <taxon>Corynebacteriaceae</taxon>
        <taxon>Corynebacterium</taxon>
    </lineage>
</organism>
<dbReference type="Gene3D" id="1.20.5.1930">
    <property type="match status" value="1"/>
</dbReference>
<accession>A0ABU8NWJ9</accession>
<evidence type="ECO:0000256" key="3">
    <source>
        <dbReference type="ARBA" id="ARBA00023012"/>
    </source>
</evidence>
<dbReference type="PANTHER" id="PTHR24421:SF63">
    <property type="entry name" value="SENSOR HISTIDINE KINASE DESK"/>
    <property type="match status" value="1"/>
</dbReference>
<keyword evidence="4" id="KW-0812">Transmembrane</keyword>
<name>A0ABU8NWJ9_9CORY</name>
<dbReference type="Proteomes" id="UP001359781">
    <property type="component" value="Unassembled WGS sequence"/>
</dbReference>
<feature type="transmembrane region" description="Helical" evidence="4">
    <location>
        <begin position="12"/>
        <end position="35"/>
    </location>
</feature>
<evidence type="ECO:0000256" key="2">
    <source>
        <dbReference type="ARBA" id="ARBA00022777"/>
    </source>
</evidence>
<keyword evidence="7" id="KW-1185">Reference proteome</keyword>
<feature type="domain" description="Signal transduction histidine kinase subgroup 3 dimerisation and phosphoacceptor" evidence="5">
    <location>
        <begin position="56"/>
        <end position="120"/>
    </location>
</feature>
<keyword evidence="3" id="KW-0902">Two-component regulatory system</keyword>
<gene>
    <name evidence="6" type="ORF">V5S96_00055</name>
</gene>
<dbReference type="PANTHER" id="PTHR24421">
    <property type="entry name" value="NITRATE/NITRITE SENSOR PROTEIN NARX-RELATED"/>
    <property type="match status" value="1"/>
</dbReference>
<dbReference type="InterPro" id="IPR036890">
    <property type="entry name" value="HATPase_C_sf"/>
</dbReference>
<dbReference type="Gene3D" id="3.30.565.10">
    <property type="entry name" value="Histidine kinase-like ATPase, C-terminal domain"/>
    <property type="match status" value="1"/>
</dbReference>
<dbReference type="EMBL" id="JBAHVJ010000001">
    <property type="protein sequence ID" value="MEJ4098765.1"/>
    <property type="molecule type" value="Genomic_DNA"/>
</dbReference>
<proteinExistence type="predicted"/>
<reference evidence="6 7" key="1">
    <citation type="submission" date="2024-02" db="EMBL/GenBank/DDBJ databases">
        <title>Whole genome sequencing and characterization of Corynebacterium isolated from the ocular surface of dry eye disease sufferers.</title>
        <authorList>
            <person name="Naqvi M."/>
        </authorList>
    </citation>
    <scope>NUCLEOTIDE SEQUENCE [LARGE SCALE GENOMIC DNA]</scope>
    <source>
        <strain evidence="6 7">PCRF</strain>
    </source>
</reference>
<dbReference type="RefSeq" id="WP_337889588.1">
    <property type="nucleotide sequence ID" value="NZ_JBAHVI010000002.1"/>
</dbReference>
<comment type="caution">
    <text evidence="6">The sequence shown here is derived from an EMBL/GenBank/DDBJ whole genome shotgun (WGS) entry which is preliminary data.</text>
</comment>
<evidence type="ECO:0000256" key="1">
    <source>
        <dbReference type="ARBA" id="ARBA00022679"/>
    </source>
</evidence>
<evidence type="ECO:0000259" key="5">
    <source>
        <dbReference type="Pfam" id="PF07730"/>
    </source>
</evidence>
<keyword evidence="1" id="KW-0808">Transferase</keyword>
<dbReference type="InterPro" id="IPR011712">
    <property type="entry name" value="Sig_transdc_His_kin_sub3_dim/P"/>
</dbReference>
<keyword evidence="2 6" id="KW-0418">Kinase</keyword>
<evidence type="ECO:0000256" key="4">
    <source>
        <dbReference type="SAM" id="Phobius"/>
    </source>
</evidence>
<dbReference type="InterPro" id="IPR050482">
    <property type="entry name" value="Sensor_HK_TwoCompSys"/>
</dbReference>
<keyword evidence="4" id="KW-1133">Transmembrane helix</keyword>
<dbReference type="GO" id="GO:0016301">
    <property type="term" value="F:kinase activity"/>
    <property type="evidence" value="ECO:0007669"/>
    <property type="project" value="UniProtKB-KW"/>
</dbReference>